<comment type="caution">
    <text evidence="2">The sequence shown here is derived from an EMBL/GenBank/DDBJ whole genome shotgun (WGS) entry which is preliminary data.</text>
</comment>
<evidence type="ECO:0000259" key="1">
    <source>
        <dbReference type="Pfam" id="PF00271"/>
    </source>
</evidence>
<protein>
    <submittedName>
        <fullName evidence="2">Helicase-related protein</fullName>
    </submittedName>
</protein>
<dbReference type="RefSeq" id="WP_311652710.1">
    <property type="nucleotide sequence ID" value="NZ_JAVRIB010000007.1"/>
</dbReference>
<keyword evidence="3" id="KW-1185">Reference proteome</keyword>
<dbReference type="GO" id="GO:0004386">
    <property type="term" value="F:helicase activity"/>
    <property type="evidence" value="ECO:0007669"/>
    <property type="project" value="UniProtKB-KW"/>
</dbReference>
<evidence type="ECO:0000313" key="2">
    <source>
        <dbReference type="EMBL" id="MDT0634888.1"/>
    </source>
</evidence>
<reference evidence="2 3" key="1">
    <citation type="submission" date="2023-09" db="EMBL/GenBank/DDBJ databases">
        <authorList>
            <person name="Rey-Velasco X."/>
        </authorList>
    </citation>
    <scope>NUCLEOTIDE SEQUENCE [LARGE SCALE GENOMIC DNA]</scope>
    <source>
        <strain evidence="2 3">W335</strain>
    </source>
</reference>
<keyword evidence="2" id="KW-0378">Hydrolase</keyword>
<proteinExistence type="predicted"/>
<name>A0ABU3BZZ9_9GAMM</name>
<gene>
    <name evidence="2" type="ORF">RM532_07935</name>
</gene>
<evidence type="ECO:0000313" key="3">
    <source>
        <dbReference type="Proteomes" id="UP001251857"/>
    </source>
</evidence>
<dbReference type="Gene3D" id="3.40.50.300">
    <property type="entry name" value="P-loop containing nucleotide triphosphate hydrolases"/>
    <property type="match status" value="2"/>
</dbReference>
<dbReference type="Proteomes" id="UP001251857">
    <property type="component" value="Unassembled WGS sequence"/>
</dbReference>
<dbReference type="SUPFAM" id="SSF52540">
    <property type="entry name" value="P-loop containing nucleoside triphosphate hydrolases"/>
    <property type="match status" value="2"/>
</dbReference>
<feature type="domain" description="Helicase C-terminal" evidence="1">
    <location>
        <begin position="914"/>
        <end position="970"/>
    </location>
</feature>
<dbReference type="InterPro" id="IPR027417">
    <property type="entry name" value="P-loop_NTPase"/>
</dbReference>
<dbReference type="EMBL" id="JAVRIB010000007">
    <property type="protein sequence ID" value="MDT0634888.1"/>
    <property type="molecule type" value="Genomic_DNA"/>
</dbReference>
<accession>A0ABU3BZZ9</accession>
<keyword evidence="2" id="KW-0547">Nucleotide-binding</keyword>
<keyword evidence="2" id="KW-0067">ATP-binding</keyword>
<dbReference type="Pfam" id="PF00271">
    <property type="entry name" value="Helicase_C"/>
    <property type="match status" value="1"/>
</dbReference>
<organism evidence="2 3">
    <name type="scientific">Spectribacter hydrogenoxidans</name>
    <dbReference type="NCBI Taxonomy" id="3075608"/>
    <lineage>
        <taxon>Bacteria</taxon>
        <taxon>Pseudomonadati</taxon>
        <taxon>Pseudomonadota</taxon>
        <taxon>Gammaproteobacteria</taxon>
        <taxon>Salinisphaerales</taxon>
        <taxon>Salinisphaeraceae</taxon>
        <taxon>Spectribacter</taxon>
    </lineage>
</organism>
<dbReference type="InterPro" id="IPR001650">
    <property type="entry name" value="Helicase_C-like"/>
</dbReference>
<sequence length="1098" mass="124599">MSDTGSAKPDAERMLAALKPFQRDTVDHVFRRMYTDPDCTRRFLVADEVGLGKTLVARGLIARAIDHLEDKIERIDIVYICSNGDIARQNLQRLNITEDHKAAGVGRLTMLPAMLPHLDARLNFVAFTPGTSFNLGSSSGRREERALLYWMLEDLHRLPTNARGKARGQGAAQLFQSGVSDLGEWKRFLANRWLPGIGAAEIERTLLDRFEVALQHEAARAAHDGRPSLQSRIEAACARLKGRHPHNAEWPLWRETQAITGELRVILAHTCLSALEPDLVILDEFQRFKELLDPDNQAGELAHSLFNYADEHTAVRTLLLSATPYKMYTLHAESDEEDHYKDFIQTLRFLTGSDATTPEISELLKGMRRALYRTPAAGPDEALEYRAALEARLRKVMVRTERASGSASGDDMLHEVMDNRATLSARDARRYLGLQRIVRALNGPDMIEYWKSAPYLLNFMDAYKIKRDLLEAIKTGANIKLTRELKRHRDLLLSHQDIIAYEPIESANARLGSLFDDIEEHGMWRMLWMPPSLPPYRLRGAYADVNHTRLTKRLIFSAWHVVPKTIAGLVSYDTERRLHKRFNPEAVNTQEARSAQTRPLRLDISEGRLTGLPLFALLYPSHVLARSGAEALHAAARRTGDDPPELETVLAHAEASIRALLPPDAMRSKEGRPDEAWYWVSPILLDLMDDAPSAEAWWNRRNLAHEWTQDKRESNAEGWLAHLARTREVVEGWRPDGPPPADLVSLLAEVAIAGPATSALRSLRAVSGYREMDNPVWLRDGAARIGWVYRRLFNQIETSVLIRGEYGPGDPMPYWRKALRYALDGGLPAVNDEYFHVLAEFTAASDRPPATVCERVVGTFHQAVALPPSRVEWDEINVDTGEPEIRPRQRLRTHFALRFGQANSDEGGKVTHEDQVRAAFNSPFWPFVLASTSVGQEGLDFHPYCHAIIHWNLPSNPVDMEQREGRVHRYKGHAVRKNLAHQYSRVGRVANGKDRWRIILEHAKHEHGIQSRGLVPEWSFPTEQGSRVERHVPVLSLSRDVQRYEHLRTSLAAYRMVFGHTRQEDLLAYLLKHIKTGELTELAQRLRIDLVPSHRVVP</sequence>
<keyword evidence="2" id="KW-0347">Helicase</keyword>